<dbReference type="InterPro" id="IPR036691">
    <property type="entry name" value="Endo/exonu/phosph_ase_sf"/>
</dbReference>
<name>A0A239D2R0_9BACT</name>
<accession>A0A239D2R0</accession>
<sequence length="35" mass="4149">DYVFVTQEFGVVELERLPDFGSDHFPFYAKLNLVR</sequence>
<organism evidence="1 2">
    <name type="scientific">Pontibacter ummariensis</name>
    <dbReference type="NCBI Taxonomy" id="1610492"/>
    <lineage>
        <taxon>Bacteria</taxon>
        <taxon>Pseudomonadati</taxon>
        <taxon>Bacteroidota</taxon>
        <taxon>Cytophagia</taxon>
        <taxon>Cytophagales</taxon>
        <taxon>Hymenobacteraceae</taxon>
        <taxon>Pontibacter</taxon>
    </lineage>
</organism>
<gene>
    <name evidence="1" type="ORF">SAMN06296052_1041</name>
</gene>
<keyword evidence="2" id="KW-1185">Reference proteome</keyword>
<proteinExistence type="predicted"/>
<reference evidence="2" key="1">
    <citation type="submission" date="2017-06" db="EMBL/GenBank/DDBJ databases">
        <authorList>
            <person name="Varghese N."/>
            <person name="Submissions S."/>
        </authorList>
    </citation>
    <scope>NUCLEOTIDE SEQUENCE [LARGE SCALE GENOMIC DNA]</scope>
    <source>
        <strain evidence="2">NKM1</strain>
    </source>
</reference>
<dbReference type="Proteomes" id="UP000198432">
    <property type="component" value="Unassembled WGS sequence"/>
</dbReference>
<evidence type="ECO:0000313" key="1">
    <source>
        <dbReference type="EMBL" id="SNS26104.1"/>
    </source>
</evidence>
<evidence type="ECO:0000313" key="2">
    <source>
        <dbReference type="Proteomes" id="UP000198432"/>
    </source>
</evidence>
<protein>
    <recommendedName>
        <fullName evidence="3">Endonuclease</fullName>
    </recommendedName>
</protein>
<evidence type="ECO:0008006" key="3">
    <source>
        <dbReference type="Google" id="ProtNLM"/>
    </source>
</evidence>
<dbReference type="EMBL" id="FZOQ01000004">
    <property type="protein sequence ID" value="SNS26104.1"/>
    <property type="molecule type" value="Genomic_DNA"/>
</dbReference>
<dbReference type="AlphaFoldDB" id="A0A239D2R0"/>
<feature type="non-terminal residue" evidence="1">
    <location>
        <position position="1"/>
    </location>
</feature>
<dbReference type="SUPFAM" id="SSF56219">
    <property type="entry name" value="DNase I-like"/>
    <property type="match status" value="1"/>
</dbReference>